<keyword evidence="8" id="KW-0997">Cell inner membrane</keyword>
<evidence type="ECO:0000256" key="26">
    <source>
        <dbReference type="ARBA" id="ARBA00060592"/>
    </source>
</evidence>
<keyword evidence="13 28" id="KW-0812">Transmembrane</keyword>
<evidence type="ECO:0000256" key="9">
    <source>
        <dbReference type="ARBA" id="ARBA00022645"/>
    </source>
</evidence>
<evidence type="ECO:0000256" key="18">
    <source>
        <dbReference type="ARBA" id="ARBA00022989"/>
    </source>
</evidence>
<feature type="region of interest" description="Disordered" evidence="27">
    <location>
        <begin position="798"/>
        <end position="839"/>
    </location>
</feature>
<dbReference type="UniPathway" id="UPA00219"/>
<dbReference type="EC" id="3.4.16.4" evidence="5"/>
<evidence type="ECO:0000256" key="6">
    <source>
        <dbReference type="ARBA" id="ARBA00018638"/>
    </source>
</evidence>
<evidence type="ECO:0000256" key="17">
    <source>
        <dbReference type="ARBA" id="ARBA00022984"/>
    </source>
</evidence>
<dbReference type="Proteomes" id="UP000295493">
    <property type="component" value="Unassembled WGS sequence"/>
</dbReference>
<reference evidence="32 33" key="1">
    <citation type="submission" date="2019-03" db="EMBL/GenBank/DDBJ databases">
        <title>Genomic Encyclopedia of Type Strains, Phase IV (KMG-IV): sequencing the most valuable type-strain genomes for metagenomic binning, comparative biology and taxonomic classification.</title>
        <authorList>
            <person name="Goeker M."/>
        </authorList>
    </citation>
    <scope>NUCLEOTIDE SEQUENCE [LARGE SCALE GENOMIC DNA]</scope>
    <source>
        <strain evidence="32 33">DSM 25059</strain>
    </source>
</reference>
<keyword evidence="17" id="KW-0573">Peptidoglycan synthesis</keyword>
<feature type="domain" description="Penicillin-binding protein transpeptidase" evidence="29">
    <location>
        <begin position="453"/>
        <end position="746"/>
    </location>
</feature>
<gene>
    <name evidence="32" type="ORF">EV664_109162</name>
</gene>
<dbReference type="Pfam" id="PF17092">
    <property type="entry name" value="PCB_OB"/>
    <property type="match status" value="1"/>
</dbReference>
<accession>A0A4R6FHA7</accession>
<dbReference type="GO" id="GO:0008658">
    <property type="term" value="F:penicillin binding"/>
    <property type="evidence" value="ECO:0007669"/>
    <property type="project" value="InterPro"/>
</dbReference>
<dbReference type="SUPFAM" id="SSF53955">
    <property type="entry name" value="Lysozyme-like"/>
    <property type="match status" value="1"/>
</dbReference>
<dbReference type="GO" id="GO:0009002">
    <property type="term" value="F:serine-type D-Ala-D-Ala carboxypeptidase activity"/>
    <property type="evidence" value="ECO:0007669"/>
    <property type="project" value="UniProtKB-EC"/>
</dbReference>
<dbReference type="PANTHER" id="PTHR32282">
    <property type="entry name" value="BINDING PROTEIN TRANSPEPTIDASE, PUTATIVE-RELATED"/>
    <property type="match status" value="1"/>
</dbReference>
<comment type="subcellular location">
    <subcellularLocation>
        <location evidence="1">Cell inner membrane</location>
        <topology evidence="1">Single-pass type II membrane protein</topology>
    </subcellularLocation>
</comment>
<evidence type="ECO:0000256" key="12">
    <source>
        <dbReference type="ARBA" id="ARBA00022679"/>
    </source>
</evidence>
<dbReference type="NCBIfam" id="TIGR02074">
    <property type="entry name" value="PBP_1a_fam"/>
    <property type="match status" value="1"/>
</dbReference>
<keyword evidence="15" id="KW-0133">Cell shape</keyword>
<evidence type="ECO:0000259" key="29">
    <source>
        <dbReference type="Pfam" id="PF00905"/>
    </source>
</evidence>
<evidence type="ECO:0000256" key="16">
    <source>
        <dbReference type="ARBA" id="ARBA00022968"/>
    </source>
</evidence>
<evidence type="ECO:0000256" key="28">
    <source>
        <dbReference type="SAM" id="Phobius"/>
    </source>
</evidence>
<keyword evidence="14" id="KW-0378">Hydrolase</keyword>
<evidence type="ECO:0000313" key="32">
    <source>
        <dbReference type="EMBL" id="TDN80771.1"/>
    </source>
</evidence>
<keyword evidence="11" id="KW-0328">Glycosyltransferase</keyword>
<evidence type="ECO:0000256" key="25">
    <source>
        <dbReference type="ARBA" id="ARBA00049902"/>
    </source>
</evidence>
<sequence>MEDTDHSTTEYRLHRASGAEPSRFARIRSRWWFKLIAWAALAAGIGAFLLWFLFARGLPSVDQLKTYEPPLPTNVRSINGEPIHTFARERRVELSYDEYPPLLVRAYMSAEDKTFFQHHGVDFPGLIRAAAEGIIKGRTPRGTSTITQQVAKNLLLTNEVSYVRKIKEAILAWRIENALTKQQIMELYLNQIFLGRNAYGVEAASHAYFDKDLDQLKLSQMAYLAILPKGPANYDPERDTERALDRRNWVLGEMLKNDFITRPQYQEAVAEPLGTVSRIEQSEDDQQQVGGYFIEAVRRQLVDKFGDNSQDGPHSVYAGGLWVRSSLDPTLQKYAQEALRDGLVRYDRGRGWSGPMRQVEINDGDWQRALVGTHVGLDYRDWRPAIVISIDGGDAQIGFGDGSTGTLPRSGATMPVRGKGGAAFDALKAGDVIAVSPSGSGFSLESIPRVSGGLMVENPTSGRIMAMQGGFDSRIQSFNRAIQAQRQPGSTIKPIVYSAALEQGMTPATMIQDTTFCVYQGANLGQKCFKNFAHEGGSGAHTLRWGIEQSRNLMTVRAAAQTGMEHVVDMIQRLGVSREKYPPYLSYSLGAGETTVMRMVNAYSTLVNHGQKLTPTLIDYVQDRRGQVIWPDNWRACDGCNAPDWNGKAMPRPVSHSKQVVDPLTAYQMVHIMEGVIQRGTGVRLRSLDRPMVGKTGTTNGPTDVWFMGGTPQMIGGVYVGYDNPRNLGGYAQGSSIAVPIMKQFFEQALKDLPKVPFRAPSGIRMVKIDRRSGRPVFGVWPTDEPLAPVIWEAFKPENAPRRAARRDDDQRAAPKKAAPTRRESQGDSDFLQREGGIY</sequence>
<feature type="transmembrane region" description="Helical" evidence="28">
    <location>
        <begin position="31"/>
        <end position="54"/>
    </location>
</feature>
<dbReference type="InterPro" id="IPR036950">
    <property type="entry name" value="PBP_transglycosylase"/>
</dbReference>
<evidence type="ECO:0000256" key="10">
    <source>
        <dbReference type="ARBA" id="ARBA00022670"/>
    </source>
</evidence>
<dbReference type="RefSeq" id="WP_133496237.1">
    <property type="nucleotide sequence ID" value="NZ_BMLU01000009.1"/>
</dbReference>
<dbReference type="InterPro" id="IPR001460">
    <property type="entry name" value="PCN-bd_Tpept"/>
</dbReference>
<protein>
    <recommendedName>
        <fullName evidence="6">Penicillin-binding protein 1A</fullName>
        <ecNumber evidence="24">2.4.99.28</ecNumber>
        <ecNumber evidence="5">3.4.16.4</ecNumber>
    </recommendedName>
</protein>
<evidence type="ECO:0000256" key="22">
    <source>
        <dbReference type="ARBA" id="ARBA00023316"/>
    </source>
</evidence>
<proteinExistence type="inferred from homology"/>
<keyword evidence="10" id="KW-0645">Protease</keyword>
<dbReference type="InterPro" id="IPR050396">
    <property type="entry name" value="Glycosyltr_51/Transpeptidase"/>
</dbReference>
<dbReference type="GO" id="GO:0071555">
    <property type="term" value="P:cell wall organization"/>
    <property type="evidence" value="ECO:0007669"/>
    <property type="project" value="UniProtKB-KW"/>
</dbReference>
<feature type="domain" description="Glycosyl transferase family 51" evidence="30">
    <location>
        <begin position="80"/>
        <end position="254"/>
    </location>
</feature>
<dbReference type="Gene3D" id="1.10.3810.10">
    <property type="entry name" value="Biosynthetic peptidoglycan transglycosylase-like"/>
    <property type="match status" value="1"/>
</dbReference>
<dbReference type="GO" id="GO:0006508">
    <property type="term" value="P:proteolysis"/>
    <property type="evidence" value="ECO:0007669"/>
    <property type="project" value="UniProtKB-KW"/>
</dbReference>
<comment type="pathway">
    <text evidence="2">Cell wall biogenesis; peptidoglycan biosynthesis.</text>
</comment>
<keyword evidence="20" id="KW-0046">Antibiotic resistance</keyword>
<dbReference type="Pfam" id="PF00912">
    <property type="entry name" value="Transgly"/>
    <property type="match status" value="1"/>
</dbReference>
<keyword evidence="16" id="KW-0735">Signal-anchor</keyword>
<evidence type="ECO:0000256" key="23">
    <source>
        <dbReference type="ARBA" id="ARBA00034000"/>
    </source>
</evidence>
<name>A0A4R6FHA7_9SPHN</name>
<feature type="compositionally biased region" description="Basic and acidic residues" evidence="27">
    <location>
        <begin position="798"/>
        <end position="813"/>
    </location>
</feature>
<dbReference type="Gene3D" id="3.40.710.10">
    <property type="entry name" value="DD-peptidase/beta-lactamase superfamily"/>
    <property type="match status" value="2"/>
</dbReference>
<evidence type="ECO:0000256" key="15">
    <source>
        <dbReference type="ARBA" id="ARBA00022960"/>
    </source>
</evidence>
<dbReference type="EMBL" id="SNWD01000009">
    <property type="protein sequence ID" value="TDN80771.1"/>
    <property type="molecule type" value="Genomic_DNA"/>
</dbReference>
<comment type="catalytic activity">
    <reaction evidence="23">
        <text>Preferential cleavage: (Ac)2-L-Lys-D-Ala-|-D-Ala. Also transpeptidation of peptidyl-alanyl moieties that are N-acyl substituents of D-alanine.</text>
        <dbReference type="EC" id="3.4.16.4"/>
    </reaction>
</comment>
<keyword evidence="9" id="KW-0121">Carboxypeptidase</keyword>
<dbReference type="GO" id="GO:0046677">
    <property type="term" value="P:response to antibiotic"/>
    <property type="evidence" value="ECO:0007669"/>
    <property type="project" value="UniProtKB-KW"/>
</dbReference>
<dbReference type="GO" id="GO:0009252">
    <property type="term" value="P:peptidoglycan biosynthetic process"/>
    <property type="evidence" value="ECO:0007669"/>
    <property type="project" value="UniProtKB-UniPathway"/>
</dbReference>
<dbReference type="PANTHER" id="PTHR32282:SF27">
    <property type="entry name" value="PENICILLIN-BINDING PROTEIN 1A"/>
    <property type="match status" value="1"/>
</dbReference>
<dbReference type="Pfam" id="PF00905">
    <property type="entry name" value="Transpeptidase"/>
    <property type="match status" value="1"/>
</dbReference>
<comment type="similarity">
    <text evidence="4">In the N-terminal section; belongs to the glycosyltransferase 51 family.</text>
</comment>
<dbReference type="InterPro" id="IPR023346">
    <property type="entry name" value="Lysozyme-like_dom_sf"/>
</dbReference>
<evidence type="ECO:0000256" key="11">
    <source>
        <dbReference type="ARBA" id="ARBA00022676"/>
    </source>
</evidence>
<feature type="domain" description="Penicillin-binding protein OB-like" evidence="31">
    <location>
        <begin position="352"/>
        <end position="450"/>
    </location>
</feature>
<evidence type="ECO:0000256" key="4">
    <source>
        <dbReference type="ARBA" id="ARBA00007739"/>
    </source>
</evidence>
<keyword evidence="18 28" id="KW-1133">Transmembrane helix</keyword>
<dbReference type="GO" id="GO:0008955">
    <property type="term" value="F:peptidoglycan glycosyltransferase activity"/>
    <property type="evidence" value="ECO:0007669"/>
    <property type="project" value="UniProtKB-EC"/>
</dbReference>
<evidence type="ECO:0000256" key="27">
    <source>
        <dbReference type="SAM" id="MobiDB-lite"/>
    </source>
</evidence>
<evidence type="ECO:0000256" key="5">
    <source>
        <dbReference type="ARBA" id="ARBA00012448"/>
    </source>
</evidence>
<dbReference type="GO" id="GO:0030288">
    <property type="term" value="C:outer membrane-bounded periplasmic space"/>
    <property type="evidence" value="ECO:0007669"/>
    <property type="project" value="TreeGrafter"/>
</dbReference>
<keyword evidence="21" id="KW-0511">Multifunctional enzyme</keyword>
<dbReference type="OrthoDB" id="9766909at2"/>
<evidence type="ECO:0000256" key="21">
    <source>
        <dbReference type="ARBA" id="ARBA00023268"/>
    </source>
</evidence>
<comment type="similarity">
    <text evidence="3">In the C-terminal section; belongs to the transpeptidase family.</text>
</comment>
<dbReference type="GO" id="GO:0005886">
    <property type="term" value="C:plasma membrane"/>
    <property type="evidence" value="ECO:0007669"/>
    <property type="project" value="UniProtKB-SubCell"/>
</dbReference>
<dbReference type="InterPro" id="IPR012338">
    <property type="entry name" value="Beta-lactam/transpept-like"/>
</dbReference>
<keyword evidence="7" id="KW-1003">Cell membrane</keyword>
<keyword evidence="19 28" id="KW-0472">Membrane</keyword>
<dbReference type="EC" id="2.4.99.28" evidence="24"/>
<dbReference type="AlphaFoldDB" id="A0A4R6FHA7"/>
<dbReference type="InterPro" id="IPR001264">
    <property type="entry name" value="Glyco_trans_51"/>
</dbReference>
<evidence type="ECO:0000313" key="33">
    <source>
        <dbReference type="Proteomes" id="UP000295493"/>
    </source>
</evidence>
<keyword evidence="12" id="KW-0808">Transferase</keyword>
<evidence type="ECO:0000256" key="20">
    <source>
        <dbReference type="ARBA" id="ARBA00023251"/>
    </source>
</evidence>
<keyword evidence="33" id="KW-1185">Reference proteome</keyword>
<organism evidence="32 33">
    <name type="scientific">Stakelama pacifica</name>
    <dbReference type="NCBI Taxonomy" id="517720"/>
    <lineage>
        <taxon>Bacteria</taxon>
        <taxon>Pseudomonadati</taxon>
        <taxon>Pseudomonadota</taxon>
        <taxon>Alphaproteobacteria</taxon>
        <taxon>Sphingomonadales</taxon>
        <taxon>Sphingomonadaceae</taxon>
        <taxon>Stakelama</taxon>
    </lineage>
</organism>
<dbReference type="SUPFAM" id="SSF56601">
    <property type="entry name" value="beta-lactamase/transpeptidase-like"/>
    <property type="match status" value="1"/>
</dbReference>
<dbReference type="GO" id="GO:0008360">
    <property type="term" value="P:regulation of cell shape"/>
    <property type="evidence" value="ECO:0007669"/>
    <property type="project" value="UniProtKB-KW"/>
</dbReference>
<evidence type="ECO:0000256" key="3">
    <source>
        <dbReference type="ARBA" id="ARBA00007090"/>
    </source>
</evidence>
<evidence type="ECO:0000256" key="24">
    <source>
        <dbReference type="ARBA" id="ARBA00044770"/>
    </source>
</evidence>
<evidence type="ECO:0000256" key="2">
    <source>
        <dbReference type="ARBA" id="ARBA00004752"/>
    </source>
</evidence>
<comment type="catalytic activity">
    <reaction evidence="25">
        <text>[GlcNAc-(1-&gt;4)-Mur2Ac(oyl-L-Ala-gamma-D-Glu-L-Lys-D-Ala-D-Ala)](n)-di-trans,octa-cis-undecaprenyl diphosphate + beta-D-GlcNAc-(1-&gt;4)-Mur2Ac(oyl-L-Ala-gamma-D-Glu-L-Lys-D-Ala-D-Ala)-di-trans,octa-cis-undecaprenyl diphosphate = [GlcNAc-(1-&gt;4)-Mur2Ac(oyl-L-Ala-gamma-D-Glu-L-Lys-D-Ala-D-Ala)](n+1)-di-trans,octa-cis-undecaprenyl diphosphate + di-trans,octa-cis-undecaprenyl diphosphate + H(+)</text>
        <dbReference type="Rhea" id="RHEA:23708"/>
        <dbReference type="Rhea" id="RHEA-COMP:9602"/>
        <dbReference type="Rhea" id="RHEA-COMP:9603"/>
        <dbReference type="ChEBI" id="CHEBI:15378"/>
        <dbReference type="ChEBI" id="CHEBI:58405"/>
        <dbReference type="ChEBI" id="CHEBI:60033"/>
        <dbReference type="ChEBI" id="CHEBI:78435"/>
        <dbReference type="EC" id="2.4.99.28"/>
    </reaction>
</comment>
<evidence type="ECO:0000256" key="7">
    <source>
        <dbReference type="ARBA" id="ARBA00022475"/>
    </source>
</evidence>
<comment type="caution">
    <text evidence="32">The sequence shown here is derived from an EMBL/GenBank/DDBJ whole genome shotgun (WGS) entry which is preliminary data.</text>
</comment>
<dbReference type="FunFam" id="1.10.3810.10:FF:000003">
    <property type="entry name" value="Penicillin-binding protein 1a"/>
    <property type="match status" value="1"/>
</dbReference>
<evidence type="ECO:0000256" key="13">
    <source>
        <dbReference type="ARBA" id="ARBA00022692"/>
    </source>
</evidence>
<evidence type="ECO:0000256" key="8">
    <source>
        <dbReference type="ARBA" id="ARBA00022519"/>
    </source>
</evidence>
<evidence type="ECO:0000256" key="14">
    <source>
        <dbReference type="ARBA" id="ARBA00022801"/>
    </source>
</evidence>
<evidence type="ECO:0000259" key="31">
    <source>
        <dbReference type="Pfam" id="PF17092"/>
    </source>
</evidence>
<evidence type="ECO:0000259" key="30">
    <source>
        <dbReference type="Pfam" id="PF00912"/>
    </source>
</evidence>
<keyword evidence="22" id="KW-0961">Cell wall biogenesis/degradation</keyword>
<evidence type="ECO:0000256" key="19">
    <source>
        <dbReference type="ARBA" id="ARBA00023136"/>
    </source>
</evidence>
<evidence type="ECO:0000256" key="1">
    <source>
        <dbReference type="ARBA" id="ARBA00004249"/>
    </source>
</evidence>
<dbReference type="InterPro" id="IPR031376">
    <property type="entry name" value="PCB_OB"/>
</dbReference>
<comment type="pathway">
    <text evidence="26">Glycan biosynthesis.</text>
</comment>